<dbReference type="Proteomes" id="UP001278500">
    <property type="component" value="Unassembled WGS sequence"/>
</dbReference>
<accession>A0AAE0JJU7</accession>
<evidence type="ECO:0000313" key="2">
    <source>
        <dbReference type="EMBL" id="KAK3350969.1"/>
    </source>
</evidence>
<gene>
    <name evidence="2" type="ORF">B0H65DRAFT_439926</name>
</gene>
<dbReference type="AlphaFoldDB" id="A0AAE0JJU7"/>
<feature type="compositionally biased region" description="Polar residues" evidence="1">
    <location>
        <begin position="18"/>
        <end position="35"/>
    </location>
</feature>
<protein>
    <submittedName>
        <fullName evidence="2">Uncharacterized protein</fullName>
    </submittedName>
</protein>
<feature type="compositionally biased region" description="Basic residues" evidence="1">
    <location>
        <begin position="113"/>
        <end position="128"/>
    </location>
</feature>
<dbReference type="RefSeq" id="XP_062684264.1">
    <property type="nucleotide sequence ID" value="XM_062825453.1"/>
</dbReference>
<feature type="compositionally biased region" description="Basic residues" evidence="1">
    <location>
        <begin position="82"/>
        <end position="93"/>
    </location>
</feature>
<dbReference type="GeneID" id="87862607"/>
<dbReference type="EMBL" id="JAUEPP010000002">
    <property type="protein sequence ID" value="KAK3350969.1"/>
    <property type="molecule type" value="Genomic_DNA"/>
</dbReference>
<feature type="compositionally biased region" description="Basic and acidic residues" evidence="1">
    <location>
        <begin position="45"/>
        <end position="61"/>
    </location>
</feature>
<evidence type="ECO:0000256" key="1">
    <source>
        <dbReference type="SAM" id="MobiDB-lite"/>
    </source>
</evidence>
<name>A0AAE0JJU7_9PEZI</name>
<feature type="region of interest" description="Disordered" evidence="1">
    <location>
        <begin position="1"/>
        <end position="135"/>
    </location>
</feature>
<comment type="caution">
    <text evidence="2">The sequence shown here is derived from an EMBL/GenBank/DDBJ whole genome shotgun (WGS) entry which is preliminary data.</text>
</comment>
<evidence type="ECO:0000313" key="3">
    <source>
        <dbReference type="Proteomes" id="UP001278500"/>
    </source>
</evidence>
<reference evidence="2" key="1">
    <citation type="journal article" date="2023" name="Mol. Phylogenet. Evol.">
        <title>Genome-scale phylogeny and comparative genomics of the fungal order Sordariales.</title>
        <authorList>
            <person name="Hensen N."/>
            <person name="Bonometti L."/>
            <person name="Westerberg I."/>
            <person name="Brannstrom I.O."/>
            <person name="Guillou S."/>
            <person name="Cros-Aarteil S."/>
            <person name="Calhoun S."/>
            <person name="Haridas S."/>
            <person name="Kuo A."/>
            <person name="Mondo S."/>
            <person name="Pangilinan J."/>
            <person name="Riley R."/>
            <person name="LaButti K."/>
            <person name="Andreopoulos B."/>
            <person name="Lipzen A."/>
            <person name="Chen C."/>
            <person name="Yan M."/>
            <person name="Daum C."/>
            <person name="Ng V."/>
            <person name="Clum A."/>
            <person name="Steindorff A."/>
            <person name="Ohm R.A."/>
            <person name="Martin F."/>
            <person name="Silar P."/>
            <person name="Natvig D.O."/>
            <person name="Lalanne C."/>
            <person name="Gautier V."/>
            <person name="Ament-Velasquez S.L."/>
            <person name="Kruys A."/>
            <person name="Hutchinson M.I."/>
            <person name="Powell A.J."/>
            <person name="Barry K."/>
            <person name="Miller A.N."/>
            <person name="Grigoriev I.V."/>
            <person name="Debuchy R."/>
            <person name="Gladieux P."/>
            <person name="Hiltunen Thoren M."/>
            <person name="Johannesson H."/>
        </authorList>
    </citation>
    <scope>NUCLEOTIDE SEQUENCE</scope>
    <source>
        <strain evidence="2">CBS 560.94</strain>
    </source>
</reference>
<feature type="compositionally biased region" description="Basic and acidic residues" evidence="1">
    <location>
        <begin position="70"/>
        <end position="81"/>
    </location>
</feature>
<organism evidence="2 3">
    <name type="scientific">Neurospora tetraspora</name>
    <dbReference type="NCBI Taxonomy" id="94610"/>
    <lineage>
        <taxon>Eukaryota</taxon>
        <taxon>Fungi</taxon>
        <taxon>Dikarya</taxon>
        <taxon>Ascomycota</taxon>
        <taxon>Pezizomycotina</taxon>
        <taxon>Sordariomycetes</taxon>
        <taxon>Sordariomycetidae</taxon>
        <taxon>Sordariales</taxon>
        <taxon>Sordariaceae</taxon>
        <taxon>Neurospora</taxon>
    </lineage>
</organism>
<reference evidence="2" key="2">
    <citation type="submission" date="2023-06" db="EMBL/GenBank/DDBJ databases">
        <authorList>
            <consortium name="Lawrence Berkeley National Laboratory"/>
            <person name="Haridas S."/>
            <person name="Hensen N."/>
            <person name="Bonometti L."/>
            <person name="Westerberg I."/>
            <person name="Brannstrom I.O."/>
            <person name="Guillou S."/>
            <person name="Cros-Aarteil S."/>
            <person name="Calhoun S."/>
            <person name="Kuo A."/>
            <person name="Mondo S."/>
            <person name="Pangilinan J."/>
            <person name="Riley R."/>
            <person name="Labutti K."/>
            <person name="Andreopoulos B."/>
            <person name="Lipzen A."/>
            <person name="Chen C."/>
            <person name="Yanf M."/>
            <person name="Daum C."/>
            <person name="Ng V."/>
            <person name="Clum A."/>
            <person name="Steindorff A."/>
            <person name="Ohm R."/>
            <person name="Martin F."/>
            <person name="Silar P."/>
            <person name="Natvig D."/>
            <person name="Lalanne C."/>
            <person name="Gautier V."/>
            <person name="Ament-Velasquez S.L."/>
            <person name="Kruys A."/>
            <person name="Hutchinson M.I."/>
            <person name="Powell A.J."/>
            <person name="Barry K."/>
            <person name="Miller A.N."/>
            <person name="Grigoriev I.V."/>
            <person name="Debuchy R."/>
            <person name="Gladieux P."/>
            <person name="Thoren M.H."/>
            <person name="Johannesson H."/>
        </authorList>
    </citation>
    <scope>NUCLEOTIDE SEQUENCE</scope>
    <source>
        <strain evidence="2">CBS 560.94</strain>
    </source>
</reference>
<sequence>MTLSPPPTSSSKKRNPRARSTASVHSKEAASTSLPANPPLRSSLRLREKRQQAATKAEAKSVEAMPTNDMKTKTESTDAPKKKSAPPKTKTKVSAKPAPRKAASESEPSTKKTASKIRKTKPRKKKAIKERERWPGKRKLDYFNTDPVYW</sequence>
<keyword evidence="3" id="KW-1185">Reference proteome</keyword>
<proteinExistence type="predicted"/>